<keyword evidence="3" id="KW-1185">Reference proteome</keyword>
<protein>
    <submittedName>
        <fullName evidence="2">Uncharacterized protein</fullName>
    </submittedName>
</protein>
<name>A0A2H3JNG3_WOLCO</name>
<dbReference type="EMBL" id="KB468146">
    <property type="protein sequence ID" value="PCH43720.1"/>
    <property type="molecule type" value="Genomic_DNA"/>
</dbReference>
<gene>
    <name evidence="2" type="ORF">WOLCODRAFT_153779</name>
</gene>
<dbReference type="Proteomes" id="UP000218811">
    <property type="component" value="Unassembled WGS sequence"/>
</dbReference>
<evidence type="ECO:0000313" key="2">
    <source>
        <dbReference type="EMBL" id="PCH43720.1"/>
    </source>
</evidence>
<reference evidence="2 3" key="1">
    <citation type="journal article" date="2012" name="Science">
        <title>The Paleozoic origin of enzymatic lignin decomposition reconstructed from 31 fungal genomes.</title>
        <authorList>
            <person name="Floudas D."/>
            <person name="Binder M."/>
            <person name="Riley R."/>
            <person name="Barry K."/>
            <person name="Blanchette R.A."/>
            <person name="Henrissat B."/>
            <person name="Martinez A.T."/>
            <person name="Otillar R."/>
            <person name="Spatafora J.W."/>
            <person name="Yadav J.S."/>
            <person name="Aerts A."/>
            <person name="Benoit I."/>
            <person name="Boyd A."/>
            <person name="Carlson A."/>
            <person name="Copeland A."/>
            <person name="Coutinho P.M."/>
            <person name="de Vries R.P."/>
            <person name="Ferreira P."/>
            <person name="Findley K."/>
            <person name="Foster B."/>
            <person name="Gaskell J."/>
            <person name="Glotzer D."/>
            <person name="Gorecki P."/>
            <person name="Heitman J."/>
            <person name="Hesse C."/>
            <person name="Hori C."/>
            <person name="Igarashi K."/>
            <person name="Jurgens J.A."/>
            <person name="Kallen N."/>
            <person name="Kersten P."/>
            <person name="Kohler A."/>
            <person name="Kuees U."/>
            <person name="Kumar T.K.A."/>
            <person name="Kuo A."/>
            <person name="LaButti K."/>
            <person name="Larrondo L.F."/>
            <person name="Lindquist E."/>
            <person name="Ling A."/>
            <person name="Lombard V."/>
            <person name="Lucas S."/>
            <person name="Lundell T."/>
            <person name="Martin R."/>
            <person name="McLaughlin D.J."/>
            <person name="Morgenstern I."/>
            <person name="Morin E."/>
            <person name="Murat C."/>
            <person name="Nagy L.G."/>
            <person name="Nolan M."/>
            <person name="Ohm R.A."/>
            <person name="Patyshakuliyeva A."/>
            <person name="Rokas A."/>
            <person name="Ruiz-Duenas F.J."/>
            <person name="Sabat G."/>
            <person name="Salamov A."/>
            <person name="Samejima M."/>
            <person name="Schmutz J."/>
            <person name="Slot J.C."/>
            <person name="St John F."/>
            <person name="Stenlid J."/>
            <person name="Sun H."/>
            <person name="Sun S."/>
            <person name="Syed K."/>
            <person name="Tsang A."/>
            <person name="Wiebenga A."/>
            <person name="Young D."/>
            <person name="Pisabarro A."/>
            <person name="Eastwood D.C."/>
            <person name="Martin F."/>
            <person name="Cullen D."/>
            <person name="Grigoriev I.V."/>
            <person name="Hibbett D.S."/>
        </authorList>
    </citation>
    <scope>NUCLEOTIDE SEQUENCE [LARGE SCALE GENOMIC DNA]</scope>
    <source>
        <strain evidence="2 3">MD-104</strain>
    </source>
</reference>
<feature type="compositionally biased region" description="Basic and acidic residues" evidence="1">
    <location>
        <begin position="39"/>
        <end position="58"/>
    </location>
</feature>
<evidence type="ECO:0000256" key="1">
    <source>
        <dbReference type="SAM" id="MobiDB-lite"/>
    </source>
</evidence>
<feature type="region of interest" description="Disordered" evidence="1">
    <location>
        <begin position="39"/>
        <end position="85"/>
    </location>
</feature>
<organism evidence="2 3">
    <name type="scientific">Wolfiporia cocos (strain MD-104)</name>
    <name type="common">Brown rot fungus</name>
    <dbReference type="NCBI Taxonomy" id="742152"/>
    <lineage>
        <taxon>Eukaryota</taxon>
        <taxon>Fungi</taxon>
        <taxon>Dikarya</taxon>
        <taxon>Basidiomycota</taxon>
        <taxon>Agaricomycotina</taxon>
        <taxon>Agaricomycetes</taxon>
        <taxon>Polyporales</taxon>
        <taxon>Phaeolaceae</taxon>
        <taxon>Wolfiporia</taxon>
    </lineage>
</organism>
<accession>A0A2H3JNG3</accession>
<proteinExistence type="predicted"/>
<dbReference type="AlphaFoldDB" id="A0A2H3JNG3"/>
<sequence>MSLHDRLLGIPRIPNGGLATISSANATALLAAICVNHQRKEAPRDTRAARNRHRDDSFLRAWNQLPGVDERGPTPMAASDDDRSANAIVSHGCMRALEGTRTEEPG</sequence>
<evidence type="ECO:0000313" key="3">
    <source>
        <dbReference type="Proteomes" id="UP000218811"/>
    </source>
</evidence>